<comment type="similarity">
    <text evidence="3">Belongs to the glycosyltransferase 2 family. OpgH subfamily.</text>
</comment>
<keyword evidence="6" id="KW-0997">Cell inner membrane</keyword>
<dbReference type="NCBIfam" id="NF003958">
    <property type="entry name" value="PRK05454.2-1"/>
    <property type="match status" value="1"/>
</dbReference>
<dbReference type="InterPro" id="IPR050321">
    <property type="entry name" value="Glycosyltr_2/OpgH_subfam"/>
</dbReference>
<feature type="transmembrane region" description="Helical" evidence="12">
    <location>
        <begin position="520"/>
        <end position="540"/>
    </location>
</feature>
<evidence type="ECO:0000256" key="5">
    <source>
        <dbReference type="ARBA" id="ARBA00022475"/>
    </source>
</evidence>
<keyword evidence="16" id="KW-1185">Reference proteome</keyword>
<protein>
    <recommendedName>
        <fullName evidence="4">Glucans biosynthesis glucosyltransferase H</fullName>
    </recommendedName>
</protein>
<feature type="domain" description="Glycosyltransferase 2-like" evidence="14">
    <location>
        <begin position="181"/>
        <end position="377"/>
    </location>
</feature>
<keyword evidence="11 12" id="KW-0472">Membrane</keyword>
<dbReference type="CDD" id="cd04191">
    <property type="entry name" value="Glucan_BSP_MdoH"/>
    <property type="match status" value="1"/>
</dbReference>
<evidence type="ECO:0000256" key="1">
    <source>
        <dbReference type="ARBA" id="ARBA00004429"/>
    </source>
</evidence>
<feature type="transmembrane region" description="Helical" evidence="12">
    <location>
        <begin position="357"/>
        <end position="383"/>
    </location>
</feature>
<evidence type="ECO:0000256" key="12">
    <source>
        <dbReference type="SAM" id="Phobius"/>
    </source>
</evidence>
<evidence type="ECO:0000256" key="13">
    <source>
        <dbReference type="SAM" id="SignalP"/>
    </source>
</evidence>
<evidence type="ECO:0000256" key="2">
    <source>
        <dbReference type="ARBA" id="ARBA00005001"/>
    </source>
</evidence>
<feature type="signal peptide" evidence="13">
    <location>
        <begin position="1"/>
        <end position="24"/>
    </location>
</feature>
<keyword evidence="13" id="KW-0732">Signal</keyword>
<dbReference type="SUPFAM" id="SSF53448">
    <property type="entry name" value="Nucleotide-diphospho-sugar transferases"/>
    <property type="match status" value="1"/>
</dbReference>
<dbReference type="NCBIfam" id="NF003959">
    <property type="entry name" value="PRK05454.2-2"/>
    <property type="match status" value="1"/>
</dbReference>
<feature type="transmembrane region" description="Helical" evidence="12">
    <location>
        <begin position="438"/>
        <end position="461"/>
    </location>
</feature>
<dbReference type="EMBL" id="CP030941">
    <property type="protein sequence ID" value="UUP17151.1"/>
    <property type="molecule type" value="Genomic_DNA"/>
</dbReference>
<evidence type="ECO:0000256" key="8">
    <source>
        <dbReference type="ARBA" id="ARBA00022679"/>
    </source>
</evidence>
<dbReference type="NCBIfam" id="NF003962">
    <property type="entry name" value="PRK05454.2-5"/>
    <property type="match status" value="1"/>
</dbReference>
<comment type="subcellular location">
    <subcellularLocation>
        <location evidence="1">Cell inner membrane</location>
        <topology evidence="1">Multi-pass membrane protein</topology>
    </subcellularLocation>
</comment>
<comment type="pathway">
    <text evidence="2">Glycan metabolism; osmoregulated periplasmic glucan (OPG) biosynthesis.</text>
</comment>
<name>A0ABY5MJ04_9HYPH</name>
<reference evidence="15 16" key="1">
    <citation type="submission" date="2018-07" db="EMBL/GenBank/DDBJ databases">
        <title>Genome sequence of Nitratireductor thuwali#1536.</title>
        <authorList>
            <person name="Michoud G."/>
            <person name="Merlino G."/>
            <person name="Sefrji F.O."/>
            <person name="Daffonchio D."/>
        </authorList>
    </citation>
    <scope>NUCLEOTIDE SEQUENCE [LARGE SCALE GENOMIC DNA]</scope>
    <source>
        <strain evidence="16">Nit1536</strain>
    </source>
</reference>
<organism evidence="15 16">
    <name type="scientific">Nitratireductor thuwali</name>
    <dbReference type="NCBI Taxonomy" id="2267699"/>
    <lineage>
        <taxon>Bacteria</taxon>
        <taxon>Pseudomonadati</taxon>
        <taxon>Pseudomonadota</taxon>
        <taxon>Alphaproteobacteria</taxon>
        <taxon>Hyphomicrobiales</taxon>
        <taxon>Phyllobacteriaceae</taxon>
        <taxon>Nitratireductor</taxon>
    </lineage>
</organism>
<gene>
    <name evidence="15" type="primary">mdoH</name>
    <name evidence="15" type="ORF">NTH_01609</name>
</gene>
<evidence type="ECO:0000313" key="16">
    <source>
        <dbReference type="Proteomes" id="UP001342418"/>
    </source>
</evidence>
<evidence type="ECO:0000256" key="10">
    <source>
        <dbReference type="ARBA" id="ARBA00022989"/>
    </source>
</evidence>
<dbReference type="InterPro" id="IPR029044">
    <property type="entry name" value="Nucleotide-diphossugar_trans"/>
</dbReference>
<dbReference type="Proteomes" id="UP001342418">
    <property type="component" value="Chromosome"/>
</dbReference>
<feature type="chain" id="PRO_5045228741" description="Glucans biosynthesis glucosyltransferase H" evidence="13">
    <location>
        <begin position="25"/>
        <end position="601"/>
    </location>
</feature>
<dbReference type="RefSeq" id="WP_338529511.1">
    <property type="nucleotide sequence ID" value="NZ_CP030941.1"/>
</dbReference>
<evidence type="ECO:0000256" key="6">
    <source>
        <dbReference type="ARBA" id="ARBA00022519"/>
    </source>
</evidence>
<evidence type="ECO:0000256" key="4">
    <source>
        <dbReference type="ARBA" id="ARBA00020585"/>
    </source>
</evidence>
<dbReference type="GO" id="GO:0016757">
    <property type="term" value="F:glycosyltransferase activity"/>
    <property type="evidence" value="ECO:0007669"/>
    <property type="project" value="UniProtKB-KW"/>
</dbReference>
<keyword evidence="9 12" id="KW-0812">Transmembrane</keyword>
<dbReference type="PANTHER" id="PTHR43867:SF5">
    <property type="entry name" value="GLUCANS BIOSYNTHESIS GLUCOSYLTRANSFERASE H"/>
    <property type="match status" value="1"/>
</dbReference>
<dbReference type="Pfam" id="PF13632">
    <property type="entry name" value="Glyco_trans_2_3"/>
    <property type="match status" value="1"/>
</dbReference>
<evidence type="ECO:0000313" key="15">
    <source>
        <dbReference type="EMBL" id="UUP17151.1"/>
    </source>
</evidence>
<keyword evidence="7 15" id="KW-0328">Glycosyltransferase</keyword>
<accession>A0ABY5MJ04</accession>
<evidence type="ECO:0000256" key="11">
    <source>
        <dbReference type="ARBA" id="ARBA00023136"/>
    </source>
</evidence>
<proteinExistence type="inferred from homology"/>
<evidence type="ECO:0000256" key="7">
    <source>
        <dbReference type="ARBA" id="ARBA00022676"/>
    </source>
</evidence>
<dbReference type="Gene3D" id="3.90.550.10">
    <property type="entry name" value="Spore Coat Polysaccharide Biosynthesis Protein SpsA, Chain A"/>
    <property type="match status" value="1"/>
</dbReference>
<sequence>MVKLRRAASTLFAVAMAAIASALAAGYFFTDGAQWIDLVRIALLALSTAWLAWGAALALNGLLSRRFEGREDVRAGEAVKATTAILVPIYNEEPAKSFSHVAAMARSLHAAGGAGRFHFAILSDSNNPRAVQEEEFWFGRLRQEMGPDFPLFYRRRPTNPGKKAGNIADFIRSSGALYDYLIILDADSLMEGATMMEMVRRMEADPELGLLQTLPKVVHARSLFGRAIQFSASYYSPVYAAGVATLQGREGPFWGHNAITRTQAFAQSCGLPELPGKPPFGGHILSHDFVEAALLARNGWKVRIDADLGGSYEEGPDNVVDYAKRDRRWCQGNLQHSRLIGAPGLKLWSRFVFLQGIMAYVAAPLWALFLLASIVAPAMQVIPDYFPVPGLLPVFPRVAQENALALLSGVFGLLIGPKILVVLDGALSGRNRQFGGTLRCFLSVICEIVCTSILAPLMMLFQTRSVVEVISGADGGWPAANREANRVSLSEAWSASWWIVVSGSITIGAAYRLAPDYLPWVMLVAGPQLVAPLLISWTSFSGAALGRRFGLFATAEERSVPAAVMLQEDLLKRWRSSSLPAIQDEVPVAHAALQAGEGSPE</sequence>
<keyword evidence="5" id="KW-1003">Cell membrane</keyword>
<keyword evidence="10 12" id="KW-1133">Transmembrane helix</keyword>
<evidence type="ECO:0000256" key="9">
    <source>
        <dbReference type="ARBA" id="ARBA00022692"/>
    </source>
</evidence>
<feature type="transmembrane region" description="Helical" evidence="12">
    <location>
        <begin position="40"/>
        <end position="63"/>
    </location>
</feature>
<dbReference type="PANTHER" id="PTHR43867">
    <property type="entry name" value="CELLULOSE SYNTHASE CATALYTIC SUBUNIT A [UDP-FORMING]"/>
    <property type="match status" value="1"/>
</dbReference>
<keyword evidence="8 15" id="KW-0808">Transferase</keyword>
<evidence type="ECO:0000259" key="14">
    <source>
        <dbReference type="Pfam" id="PF13632"/>
    </source>
</evidence>
<feature type="transmembrane region" description="Helical" evidence="12">
    <location>
        <begin position="403"/>
        <end position="426"/>
    </location>
</feature>
<evidence type="ECO:0000256" key="3">
    <source>
        <dbReference type="ARBA" id="ARBA00009337"/>
    </source>
</evidence>
<dbReference type="InterPro" id="IPR001173">
    <property type="entry name" value="Glyco_trans_2-like"/>
</dbReference>